<dbReference type="InterPro" id="IPR000700">
    <property type="entry name" value="PAS-assoc_C"/>
</dbReference>
<dbReference type="PROSITE" id="PS50109">
    <property type="entry name" value="HIS_KIN"/>
    <property type="match status" value="1"/>
</dbReference>
<dbReference type="InterPro" id="IPR005467">
    <property type="entry name" value="His_kinase_dom"/>
</dbReference>
<dbReference type="PROSITE" id="PS50113">
    <property type="entry name" value="PAC"/>
    <property type="match status" value="1"/>
</dbReference>
<dbReference type="InterPro" id="IPR011006">
    <property type="entry name" value="CheY-like_superfamily"/>
</dbReference>
<protein>
    <recommendedName>
        <fullName evidence="2">histidine kinase</fullName>
        <ecNumber evidence="2">2.7.13.3</ecNumber>
    </recommendedName>
</protein>
<keyword evidence="3 9" id="KW-0597">Phosphoprotein</keyword>
<reference evidence="14" key="1">
    <citation type="journal article" date="2020" name="mSystems">
        <title>Genome- and Community-Level Interaction Insights into Carbon Utilization and Element Cycling Functions of Hydrothermarchaeota in Hydrothermal Sediment.</title>
        <authorList>
            <person name="Zhou Z."/>
            <person name="Liu Y."/>
            <person name="Xu W."/>
            <person name="Pan J."/>
            <person name="Luo Z.H."/>
            <person name="Li M."/>
        </authorList>
    </citation>
    <scope>NUCLEOTIDE SEQUENCE [LARGE SCALE GENOMIC DNA]</scope>
    <source>
        <strain evidence="14">SpSt-456</strain>
    </source>
</reference>
<sequence length="510" mass="55503">MTGNDPLPPPSMLSAFYAAVPDAVLFVDPEGGIVHANPAACRLVGYGLDELQRSQVSGLFRPQDVPRVLGKVAKQDKGSNSYGEYRLSRSDGTVLWVDVRTFAFPPEYQGLMGLVLRDITARKEVEADITTRTKLEAVSTLAGGIAHDWNNILSIILGNLDLAKTRCPPEDPMTPMLQSAHRAAMEARELVFKFLCFARSAVQEVTTVHAGSLAEEACRATLAGKPVTGQVSVENGVWSLKGDPQLLRTVLVNILENARTASPVGGRIQVRIRNVQVDPRDALCRHVKPGSYIRFDIQDEGPGIPADILERVFDPYFSTKPRGTQKGMGLGLSVAWGIVQSHGGHIAVTSQEQGGTTVTLYLPAVPEARSLKAALAEMEGPPRAKILVMDDEPMLRQLAEAVMEHLGYQCETARHGKEAVAKYKEAMDKGEPFDMVILDLTVKGGMGGIPTMAQLLTVDPHVKAVIYTGYSADPILENYRLYGFQGALPKPYAIKDMADMIRRVLGKKEH</sequence>
<dbReference type="GO" id="GO:0005524">
    <property type="term" value="F:ATP binding"/>
    <property type="evidence" value="ECO:0007669"/>
    <property type="project" value="UniProtKB-KW"/>
</dbReference>
<dbReference type="InterPro" id="IPR035965">
    <property type="entry name" value="PAS-like_dom_sf"/>
</dbReference>
<dbReference type="InterPro" id="IPR003594">
    <property type="entry name" value="HATPase_dom"/>
</dbReference>
<dbReference type="Pfam" id="PF00072">
    <property type="entry name" value="Response_reg"/>
    <property type="match status" value="1"/>
</dbReference>
<dbReference type="PROSITE" id="PS50110">
    <property type="entry name" value="RESPONSE_REGULATORY"/>
    <property type="match status" value="1"/>
</dbReference>
<evidence type="ECO:0000259" key="11">
    <source>
        <dbReference type="PROSITE" id="PS50110"/>
    </source>
</evidence>
<dbReference type="Gene3D" id="3.30.565.10">
    <property type="entry name" value="Histidine kinase-like ATPase, C-terminal domain"/>
    <property type="match status" value="1"/>
</dbReference>
<dbReference type="SUPFAM" id="SSF55874">
    <property type="entry name" value="ATPase domain of HSP90 chaperone/DNA topoisomerase II/histidine kinase"/>
    <property type="match status" value="1"/>
</dbReference>
<dbReference type="Gene3D" id="3.40.50.2300">
    <property type="match status" value="1"/>
</dbReference>
<evidence type="ECO:0000256" key="3">
    <source>
        <dbReference type="ARBA" id="ARBA00022553"/>
    </source>
</evidence>
<evidence type="ECO:0000256" key="4">
    <source>
        <dbReference type="ARBA" id="ARBA00022679"/>
    </source>
</evidence>
<dbReference type="EC" id="2.7.13.3" evidence="2"/>
<dbReference type="InterPro" id="IPR036097">
    <property type="entry name" value="HisK_dim/P_sf"/>
</dbReference>
<evidence type="ECO:0000256" key="9">
    <source>
        <dbReference type="PROSITE-ProRule" id="PRU00169"/>
    </source>
</evidence>
<dbReference type="Gene3D" id="1.10.287.130">
    <property type="match status" value="1"/>
</dbReference>
<dbReference type="CDD" id="cd00075">
    <property type="entry name" value="HATPase"/>
    <property type="match status" value="1"/>
</dbReference>
<keyword evidence="5" id="KW-0547">Nucleotide-binding</keyword>
<feature type="domain" description="PAS" evidence="12">
    <location>
        <begin position="9"/>
        <end position="68"/>
    </location>
</feature>
<dbReference type="SUPFAM" id="SSF47384">
    <property type="entry name" value="Homodimeric domain of signal transducing histidine kinase"/>
    <property type="match status" value="1"/>
</dbReference>
<dbReference type="Pfam" id="PF13426">
    <property type="entry name" value="PAS_9"/>
    <property type="match status" value="1"/>
</dbReference>
<evidence type="ECO:0000256" key="8">
    <source>
        <dbReference type="ARBA" id="ARBA00023012"/>
    </source>
</evidence>
<keyword evidence="4" id="KW-0808">Transferase</keyword>
<dbReference type="SUPFAM" id="SSF55785">
    <property type="entry name" value="PYP-like sensor domain (PAS domain)"/>
    <property type="match status" value="1"/>
</dbReference>
<gene>
    <name evidence="14" type="ORF">ENS06_11390</name>
</gene>
<evidence type="ECO:0000259" key="10">
    <source>
        <dbReference type="PROSITE" id="PS50109"/>
    </source>
</evidence>
<dbReference type="NCBIfam" id="TIGR00229">
    <property type="entry name" value="sensory_box"/>
    <property type="match status" value="1"/>
</dbReference>
<feature type="domain" description="Response regulatory" evidence="11">
    <location>
        <begin position="385"/>
        <end position="505"/>
    </location>
</feature>
<feature type="modified residue" description="4-aspartylphosphate" evidence="9">
    <location>
        <position position="439"/>
    </location>
</feature>
<comment type="catalytic activity">
    <reaction evidence="1">
        <text>ATP + protein L-histidine = ADP + protein N-phospho-L-histidine.</text>
        <dbReference type="EC" id="2.7.13.3"/>
    </reaction>
</comment>
<dbReference type="GO" id="GO:0000155">
    <property type="term" value="F:phosphorelay sensor kinase activity"/>
    <property type="evidence" value="ECO:0007669"/>
    <property type="project" value="InterPro"/>
</dbReference>
<dbReference type="CDD" id="cd00082">
    <property type="entry name" value="HisKA"/>
    <property type="match status" value="1"/>
</dbReference>
<dbReference type="SMART" id="SM00091">
    <property type="entry name" value="PAS"/>
    <property type="match status" value="1"/>
</dbReference>
<dbReference type="PRINTS" id="PR00344">
    <property type="entry name" value="BCTRLSENSOR"/>
</dbReference>
<dbReference type="SMART" id="SM00387">
    <property type="entry name" value="HATPase_c"/>
    <property type="match status" value="1"/>
</dbReference>
<dbReference type="InterPro" id="IPR000014">
    <property type="entry name" value="PAS"/>
</dbReference>
<keyword evidence="7" id="KW-0067">ATP-binding</keyword>
<dbReference type="CDD" id="cd00130">
    <property type="entry name" value="PAS"/>
    <property type="match status" value="1"/>
</dbReference>
<evidence type="ECO:0000256" key="2">
    <source>
        <dbReference type="ARBA" id="ARBA00012438"/>
    </source>
</evidence>
<dbReference type="SUPFAM" id="SSF52172">
    <property type="entry name" value="CheY-like"/>
    <property type="match status" value="1"/>
</dbReference>
<feature type="domain" description="PAC" evidence="13">
    <location>
        <begin position="81"/>
        <end position="131"/>
    </location>
</feature>
<evidence type="ECO:0000259" key="13">
    <source>
        <dbReference type="PROSITE" id="PS50113"/>
    </source>
</evidence>
<comment type="caution">
    <text evidence="14">The sequence shown here is derived from an EMBL/GenBank/DDBJ whole genome shotgun (WGS) entry which is preliminary data.</text>
</comment>
<dbReference type="EMBL" id="DSTK01000035">
    <property type="protein sequence ID" value="HFK97907.1"/>
    <property type="molecule type" value="Genomic_DNA"/>
</dbReference>
<feature type="domain" description="Histidine kinase" evidence="10">
    <location>
        <begin position="144"/>
        <end position="366"/>
    </location>
</feature>
<name>A0A831ZZK4_9BACT</name>
<dbReference type="AlphaFoldDB" id="A0A831ZZK4"/>
<dbReference type="PANTHER" id="PTHR43065">
    <property type="entry name" value="SENSOR HISTIDINE KINASE"/>
    <property type="match status" value="1"/>
</dbReference>
<keyword evidence="8" id="KW-0902">Two-component regulatory system</keyword>
<evidence type="ECO:0000313" key="14">
    <source>
        <dbReference type="EMBL" id="HFK97907.1"/>
    </source>
</evidence>
<dbReference type="Pfam" id="PF02518">
    <property type="entry name" value="HATPase_c"/>
    <property type="match status" value="1"/>
</dbReference>
<dbReference type="PANTHER" id="PTHR43065:SF46">
    <property type="entry name" value="C4-DICARBOXYLATE TRANSPORT SENSOR PROTEIN DCTB"/>
    <property type="match status" value="1"/>
</dbReference>
<evidence type="ECO:0000256" key="7">
    <source>
        <dbReference type="ARBA" id="ARBA00022840"/>
    </source>
</evidence>
<dbReference type="InterPro" id="IPR036890">
    <property type="entry name" value="HATPase_C_sf"/>
</dbReference>
<proteinExistence type="predicted"/>
<accession>A0A831ZZK4</accession>
<keyword evidence="6" id="KW-0418">Kinase</keyword>
<evidence type="ECO:0000259" key="12">
    <source>
        <dbReference type="PROSITE" id="PS50112"/>
    </source>
</evidence>
<dbReference type="InterPro" id="IPR003661">
    <property type="entry name" value="HisK_dim/P_dom"/>
</dbReference>
<organism evidence="14">
    <name type="scientific">Desulfacinum infernum</name>
    <dbReference type="NCBI Taxonomy" id="35837"/>
    <lineage>
        <taxon>Bacteria</taxon>
        <taxon>Pseudomonadati</taxon>
        <taxon>Thermodesulfobacteriota</taxon>
        <taxon>Syntrophobacteria</taxon>
        <taxon>Syntrophobacterales</taxon>
        <taxon>Syntrophobacteraceae</taxon>
        <taxon>Desulfacinum</taxon>
    </lineage>
</organism>
<dbReference type="PROSITE" id="PS50112">
    <property type="entry name" value="PAS"/>
    <property type="match status" value="1"/>
</dbReference>
<evidence type="ECO:0000256" key="1">
    <source>
        <dbReference type="ARBA" id="ARBA00000085"/>
    </source>
</evidence>
<dbReference type="InterPro" id="IPR004358">
    <property type="entry name" value="Sig_transdc_His_kin-like_C"/>
</dbReference>
<dbReference type="Gene3D" id="3.30.450.20">
    <property type="entry name" value="PAS domain"/>
    <property type="match status" value="1"/>
</dbReference>
<dbReference type="InterPro" id="IPR001789">
    <property type="entry name" value="Sig_transdc_resp-reg_receiver"/>
</dbReference>
<dbReference type="SMART" id="SM00448">
    <property type="entry name" value="REC"/>
    <property type="match status" value="1"/>
</dbReference>
<evidence type="ECO:0000256" key="5">
    <source>
        <dbReference type="ARBA" id="ARBA00022741"/>
    </source>
</evidence>
<evidence type="ECO:0000256" key="6">
    <source>
        <dbReference type="ARBA" id="ARBA00022777"/>
    </source>
</evidence>